<dbReference type="Proteomes" id="UP000004206">
    <property type="component" value="Unassembled WGS sequence"/>
</dbReference>
<accession>D3MPC6</accession>
<sequence length="244" mass="27466">MIKYAVVDRRMEEDMRSKLEAEAYKIVESYDHKNLYDAIRSHVDIGLFAVGNKLIASKESYTYYQNVIGDKLAKNSIISGSRYLGSKYPEDIAYNFSFSGKYGIGKLDNIDSAVIDAVLDQVPTSELIDVRQGYAACSICWVDERSLITSDRGIAKILRAYDIDVLEIDKGHIDLFDMDYGFIGGATSSLEDGRIVFFGDVYSHPDGERMVEFIRSKSKEYLCLSSGRLKDYGGMLVICEQVIK</sequence>
<keyword evidence="3" id="KW-1185">Reference proteome</keyword>
<evidence type="ECO:0000259" key="1">
    <source>
        <dbReference type="Pfam" id="PF21778"/>
    </source>
</evidence>
<evidence type="ECO:0000313" key="3">
    <source>
        <dbReference type="Proteomes" id="UP000004206"/>
    </source>
</evidence>
<proteinExistence type="predicted"/>
<dbReference type="EMBL" id="ADJN01000001">
    <property type="protein sequence ID" value="EFD06015.1"/>
    <property type="molecule type" value="Genomic_DNA"/>
</dbReference>
<evidence type="ECO:0000313" key="2">
    <source>
        <dbReference type="EMBL" id="EFD06015.1"/>
    </source>
</evidence>
<comment type="caution">
    <text evidence="2">The sequence shown here is derived from an EMBL/GenBank/DDBJ whole genome shotgun (WGS) entry which is preliminary data.</text>
</comment>
<dbReference type="eggNOG" id="ENOG502ZBQJ">
    <property type="taxonomic scope" value="Bacteria"/>
</dbReference>
<dbReference type="AlphaFoldDB" id="D3MPC6"/>
<feature type="domain" description="DUF6873" evidence="1">
    <location>
        <begin position="6"/>
        <end position="236"/>
    </location>
</feature>
<dbReference type="RefSeq" id="WP_002842474.1">
    <property type="nucleotide sequence ID" value="NZ_ADJN01000001.1"/>
</dbReference>
<organism evidence="2 3">
    <name type="scientific">Peptostreptococcus anaerobius 653-L</name>
    <dbReference type="NCBI Taxonomy" id="596329"/>
    <lineage>
        <taxon>Bacteria</taxon>
        <taxon>Bacillati</taxon>
        <taxon>Bacillota</taxon>
        <taxon>Clostridia</taxon>
        <taxon>Peptostreptococcales</taxon>
        <taxon>Peptostreptococcaceae</taxon>
        <taxon>Peptostreptococcus</taxon>
    </lineage>
</organism>
<dbReference type="GeneID" id="79841807"/>
<dbReference type="OrthoDB" id="1753686at2"/>
<protein>
    <recommendedName>
        <fullName evidence="1">DUF6873 domain-containing protein</fullName>
    </recommendedName>
</protein>
<name>D3MPC6_9FIRM</name>
<reference evidence="2 3" key="1">
    <citation type="submission" date="2010-01" db="EMBL/GenBank/DDBJ databases">
        <authorList>
            <person name="Dodson R."/>
            <person name="Madupu R."/>
            <person name="Durkin A.S."/>
            <person name="Torralba M."/>
            <person name="Methe B."/>
            <person name="Sutton G.G."/>
            <person name="Strausberg R.L."/>
            <person name="Nelson K.E."/>
        </authorList>
    </citation>
    <scope>NUCLEOTIDE SEQUENCE [LARGE SCALE GENOMIC DNA]</scope>
    <source>
        <strain evidence="2 3">653-L</strain>
    </source>
</reference>
<dbReference type="Pfam" id="PF21778">
    <property type="entry name" value="DUF6873"/>
    <property type="match status" value="1"/>
</dbReference>
<dbReference type="InterPro" id="IPR049238">
    <property type="entry name" value="DUF6873"/>
</dbReference>
<gene>
    <name evidence="2" type="ORF">HMPREF0631_0880</name>
</gene>